<accession>A0A6A6Z050</accession>
<reference evidence="4" key="3">
    <citation type="submission" date="2025-04" db="UniProtKB">
        <authorList>
            <consortium name="RefSeq"/>
        </authorList>
    </citation>
    <scope>IDENTIFICATION</scope>
    <source>
        <strain evidence="4">CBS 304.34</strain>
    </source>
</reference>
<feature type="compositionally biased region" description="Low complexity" evidence="1">
    <location>
        <begin position="1"/>
        <end position="15"/>
    </location>
</feature>
<evidence type="ECO:0000313" key="4">
    <source>
        <dbReference type="RefSeq" id="XP_033580561.1"/>
    </source>
</evidence>
<reference evidence="4" key="2">
    <citation type="submission" date="2020-04" db="EMBL/GenBank/DDBJ databases">
        <authorList>
            <consortium name="NCBI Genome Project"/>
        </authorList>
    </citation>
    <scope>NUCLEOTIDE SEQUENCE</scope>
    <source>
        <strain evidence="4">CBS 304.34</strain>
    </source>
</reference>
<dbReference type="GeneID" id="54466120"/>
<evidence type="ECO:0000313" key="3">
    <source>
        <dbReference type="Proteomes" id="UP000504636"/>
    </source>
</evidence>
<dbReference type="OrthoDB" id="10500924at2759"/>
<gene>
    <name evidence="2 4" type="ORF">BDZ99DRAFT_517846</name>
</gene>
<sequence length="520" mass="56697">MRFASSTTSSSSRSKTLSRDSRKSTTPPPQNTLAVLESTSMNLDLGMQLDLGTSSLSPTAMEDDLDAYFANNIDNFVNWGEVGPVEQAVAEDRAPQLRPEDIIPESEIMAWSINPPSPEANDESKDQEGSRGQGSSLAIPIPLPRNLPTTLFEMAMNDSQHPIPTKPFTQAEANRVFEFWANNVWSDTDITGAFNFYCAGTRIGIHNPPDFISEVIPFRTEADISWALDQVTWRTDFAKAFAAAEAFNATSLEHPAIESPQPATPCPARRIAESPQTCAKGKARGKKKDETATSAKGKKRSKKEDGTTPAVASSPTTTVPAHPTTEPSQTSAKDKKHNKKENGTAITVASSPTPNKRAEATPHKRVAPRKRKSTNNTEDPASTTMPAPRKQFTRLSAVPFPTPAPSPAVSSPDADVKPEGTPSKRVDRSCIKPPNEKRGGYSDEERAYLGQLVLDDPGAAHSLLAERYNAHFPNAQRTVKSLTGRVHDWKELKPLRQAHLQKMVEENKLSQGSKEALKET</sequence>
<evidence type="ECO:0000313" key="2">
    <source>
        <dbReference type="EMBL" id="KAF2813597.1"/>
    </source>
</evidence>
<feature type="compositionally biased region" description="Basic residues" evidence="1">
    <location>
        <begin position="363"/>
        <end position="373"/>
    </location>
</feature>
<dbReference type="AlphaFoldDB" id="A0A6A6Z050"/>
<feature type="region of interest" description="Disordered" evidence="1">
    <location>
        <begin position="112"/>
        <end position="140"/>
    </location>
</feature>
<feature type="compositionally biased region" description="Polar residues" evidence="1">
    <location>
        <begin position="344"/>
        <end position="354"/>
    </location>
</feature>
<evidence type="ECO:0000256" key="1">
    <source>
        <dbReference type="SAM" id="MobiDB-lite"/>
    </source>
</evidence>
<dbReference type="Proteomes" id="UP000504636">
    <property type="component" value="Unplaced"/>
</dbReference>
<feature type="compositionally biased region" description="Low complexity" evidence="1">
    <location>
        <begin position="307"/>
        <end position="321"/>
    </location>
</feature>
<feature type="compositionally biased region" description="Polar residues" evidence="1">
    <location>
        <begin position="374"/>
        <end position="385"/>
    </location>
</feature>
<organism evidence="2">
    <name type="scientific">Mytilinidion resinicola</name>
    <dbReference type="NCBI Taxonomy" id="574789"/>
    <lineage>
        <taxon>Eukaryota</taxon>
        <taxon>Fungi</taxon>
        <taxon>Dikarya</taxon>
        <taxon>Ascomycota</taxon>
        <taxon>Pezizomycotina</taxon>
        <taxon>Dothideomycetes</taxon>
        <taxon>Pleosporomycetidae</taxon>
        <taxon>Mytilinidiales</taxon>
        <taxon>Mytilinidiaceae</taxon>
        <taxon>Mytilinidion</taxon>
    </lineage>
</organism>
<protein>
    <submittedName>
        <fullName evidence="2 4">Uncharacterized protein</fullName>
    </submittedName>
</protein>
<keyword evidence="3" id="KW-1185">Reference proteome</keyword>
<reference evidence="2 4" key="1">
    <citation type="journal article" date="2020" name="Stud. Mycol.">
        <title>101 Dothideomycetes genomes: a test case for predicting lifestyles and emergence of pathogens.</title>
        <authorList>
            <person name="Haridas S."/>
            <person name="Albert R."/>
            <person name="Binder M."/>
            <person name="Bloem J."/>
            <person name="Labutti K."/>
            <person name="Salamov A."/>
            <person name="Andreopoulos B."/>
            <person name="Baker S."/>
            <person name="Barry K."/>
            <person name="Bills G."/>
            <person name="Bluhm B."/>
            <person name="Cannon C."/>
            <person name="Castanera R."/>
            <person name="Culley D."/>
            <person name="Daum C."/>
            <person name="Ezra D."/>
            <person name="Gonzalez J."/>
            <person name="Henrissat B."/>
            <person name="Kuo A."/>
            <person name="Liang C."/>
            <person name="Lipzen A."/>
            <person name="Lutzoni F."/>
            <person name="Magnuson J."/>
            <person name="Mondo S."/>
            <person name="Nolan M."/>
            <person name="Ohm R."/>
            <person name="Pangilinan J."/>
            <person name="Park H.-J."/>
            <person name="Ramirez L."/>
            <person name="Alfaro M."/>
            <person name="Sun H."/>
            <person name="Tritt A."/>
            <person name="Yoshinaga Y."/>
            <person name="Zwiers L.-H."/>
            <person name="Turgeon B."/>
            <person name="Goodwin S."/>
            <person name="Spatafora J."/>
            <person name="Crous P."/>
            <person name="Grigoriev I."/>
        </authorList>
    </citation>
    <scope>NUCLEOTIDE SEQUENCE</scope>
    <source>
        <strain evidence="2 4">CBS 304.34</strain>
    </source>
</reference>
<feature type="region of interest" description="Disordered" evidence="1">
    <location>
        <begin position="253"/>
        <end position="443"/>
    </location>
</feature>
<feature type="compositionally biased region" description="Basic and acidic residues" evidence="1">
    <location>
        <begin position="414"/>
        <end position="443"/>
    </location>
</feature>
<dbReference type="EMBL" id="MU003696">
    <property type="protein sequence ID" value="KAF2813597.1"/>
    <property type="molecule type" value="Genomic_DNA"/>
</dbReference>
<feature type="region of interest" description="Disordered" evidence="1">
    <location>
        <begin position="1"/>
        <end position="32"/>
    </location>
</feature>
<name>A0A6A6Z050_9PEZI</name>
<dbReference type="RefSeq" id="XP_033580561.1">
    <property type="nucleotide sequence ID" value="XM_033725227.1"/>
</dbReference>
<proteinExistence type="predicted"/>